<reference evidence="1" key="1">
    <citation type="submission" date="2020-01" db="EMBL/GenBank/DDBJ databases">
        <authorList>
            <person name="Meier V. D."/>
            <person name="Meier V D."/>
        </authorList>
    </citation>
    <scope>NUCLEOTIDE SEQUENCE</scope>
    <source>
        <strain evidence="1">HLG_WM_MAG_09</strain>
    </source>
</reference>
<sequence length="81" mass="9337">MTNTHSKLLMKLIMLLTLTLGIVYANNIMSPKQQVEKQSYADMSTSQLQIEVERLSAEDKLPFEMGLEIIKRWQTDEANVH</sequence>
<evidence type="ECO:0000313" key="1">
    <source>
        <dbReference type="EMBL" id="CAA6800204.1"/>
    </source>
</evidence>
<organism evidence="1">
    <name type="scientific">uncultured Thiotrichaceae bacterium</name>
    <dbReference type="NCBI Taxonomy" id="298394"/>
    <lineage>
        <taxon>Bacteria</taxon>
        <taxon>Pseudomonadati</taxon>
        <taxon>Pseudomonadota</taxon>
        <taxon>Gammaproteobacteria</taxon>
        <taxon>Thiotrichales</taxon>
        <taxon>Thiotrichaceae</taxon>
        <taxon>environmental samples</taxon>
    </lineage>
</organism>
<dbReference type="AlphaFoldDB" id="A0A6S6S4A1"/>
<accession>A0A6S6S4A1</accession>
<name>A0A6S6S4A1_9GAMM</name>
<proteinExistence type="predicted"/>
<dbReference type="EMBL" id="CACVAT010000014">
    <property type="protein sequence ID" value="CAA6800204.1"/>
    <property type="molecule type" value="Genomic_DNA"/>
</dbReference>
<protein>
    <submittedName>
        <fullName evidence="1">Uncharacterized protein</fullName>
    </submittedName>
</protein>
<gene>
    <name evidence="1" type="ORF">HELGO_WM68741</name>
</gene>